<evidence type="ECO:0000313" key="3">
    <source>
        <dbReference type="EMBL" id="EWY42441.1"/>
    </source>
</evidence>
<feature type="chain" id="PRO_5004921039" evidence="2">
    <location>
        <begin position="29"/>
        <end position="252"/>
    </location>
</feature>
<evidence type="ECO:0000256" key="1">
    <source>
        <dbReference type="SAM" id="MobiDB-lite"/>
    </source>
</evidence>
<dbReference type="Pfam" id="PF13618">
    <property type="entry name" value="Gluconate_2-dh3"/>
    <property type="match status" value="1"/>
</dbReference>
<dbReference type="EMBL" id="AVFL01000001">
    <property type="protein sequence ID" value="EWY42441.1"/>
    <property type="molecule type" value="Genomic_DNA"/>
</dbReference>
<evidence type="ECO:0000256" key="2">
    <source>
        <dbReference type="SAM" id="SignalP"/>
    </source>
</evidence>
<proteinExistence type="predicted"/>
<dbReference type="OrthoDB" id="8400810at2"/>
<feature type="signal peptide" evidence="2">
    <location>
        <begin position="1"/>
        <end position="28"/>
    </location>
</feature>
<dbReference type="STRING" id="1385369.N825_00450"/>
<gene>
    <name evidence="3" type="ORF">N825_00450</name>
</gene>
<dbReference type="RefSeq" id="WP_051511330.1">
    <property type="nucleotide sequence ID" value="NZ_AVFL01000001.1"/>
</dbReference>
<comment type="caution">
    <text evidence="3">The sequence shown here is derived from an EMBL/GenBank/DDBJ whole genome shotgun (WGS) entry which is preliminary data.</text>
</comment>
<feature type="compositionally biased region" description="Low complexity" evidence="1">
    <location>
        <begin position="39"/>
        <end position="51"/>
    </location>
</feature>
<dbReference type="Proteomes" id="UP000019486">
    <property type="component" value="Unassembled WGS sequence"/>
</dbReference>
<dbReference type="InterPro" id="IPR006311">
    <property type="entry name" value="TAT_signal"/>
</dbReference>
<keyword evidence="4" id="KW-1185">Reference proteome</keyword>
<keyword evidence="2" id="KW-0732">Signal</keyword>
<reference evidence="3 4" key="1">
    <citation type="submission" date="2013-08" db="EMBL/GenBank/DDBJ databases">
        <title>The genome sequence of Skermanella stibiiresistens.</title>
        <authorList>
            <person name="Zhu W."/>
            <person name="Wang G."/>
        </authorList>
    </citation>
    <scope>NUCLEOTIDE SEQUENCE [LARGE SCALE GENOMIC DNA]</scope>
    <source>
        <strain evidence="3 4">SB22</strain>
    </source>
</reference>
<feature type="region of interest" description="Disordered" evidence="1">
    <location>
        <begin position="39"/>
        <end position="58"/>
    </location>
</feature>
<dbReference type="InterPro" id="IPR027056">
    <property type="entry name" value="Gluconate_2DH_su3"/>
</dbReference>
<protein>
    <submittedName>
        <fullName evidence="3">Gluconate 2-dehydrogenase</fullName>
    </submittedName>
</protein>
<dbReference type="AlphaFoldDB" id="W9HCH9"/>
<accession>W9HCH9</accession>
<name>W9HCH9_9PROT</name>
<sequence>MTEALPRRRFLIGAAAGTAAVTTVGAFAAPDIALAAPEAAAPEAKPETTPTGQVATAPDYVPEPMRILTATEAAFITAAADAIIPADDLSPSGSECGVVTYIDGQLAGAYGAGARMYRAGPFSTPQQGAGEQSPLSPLEFIRAGISAANTWVKGKYGKELDGLEPAQVAEALKAMDGGKAEFAAIGSKPFFNALLQLVMEGYFSDPMYGGNRNMASWRMIGYPGLPATYADKIETYRGKRYEVEPQSIADFS</sequence>
<dbReference type="PROSITE" id="PS51318">
    <property type="entry name" value="TAT"/>
    <property type="match status" value="1"/>
</dbReference>
<organism evidence="3 4">
    <name type="scientific">Skermanella stibiiresistens SB22</name>
    <dbReference type="NCBI Taxonomy" id="1385369"/>
    <lineage>
        <taxon>Bacteria</taxon>
        <taxon>Pseudomonadati</taxon>
        <taxon>Pseudomonadota</taxon>
        <taxon>Alphaproteobacteria</taxon>
        <taxon>Rhodospirillales</taxon>
        <taxon>Azospirillaceae</taxon>
        <taxon>Skermanella</taxon>
    </lineage>
</organism>
<evidence type="ECO:0000313" key="4">
    <source>
        <dbReference type="Proteomes" id="UP000019486"/>
    </source>
</evidence>